<organism evidence="1 2">
    <name type="scientific">Liparis tanakae</name>
    <name type="common">Tanaka's snailfish</name>
    <dbReference type="NCBI Taxonomy" id="230148"/>
    <lineage>
        <taxon>Eukaryota</taxon>
        <taxon>Metazoa</taxon>
        <taxon>Chordata</taxon>
        <taxon>Craniata</taxon>
        <taxon>Vertebrata</taxon>
        <taxon>Euteleostomi</taxon>
        <taxon>Actinopterygii</taxon>
        <taxon>Neopterygii</taxon>
        <taxon>Teleostei</taxon>
        <taxon>Neoteleostei</taxon>
        <taxon>Acanthomorphata</taxon>
        <taxon>Eupercaria</taxon>
        <taxon>Perciformes</taxon>
        <taxon>Cottioidei</taxon>
        <taxon>Cottales</taxon>
        <taxon>Liparidae</taxon>
        <taxon>Liparis</taxon>
    </lineage>
</organism>
<reference evidence="1 2" key="1">
    <citation type="submission" date="2019-03" db="EMBL/GenBank/DDBJ databases">
        <title>First draft genome of Liparis tanakae, snailfish: a comprehensive survey of snailfish specific genes.</title>
        <authorList>
            <person name="Kim W."/>
            <person name="Song I."/>
            <person name="Jeong J.-H."/>
            <person name="Kim D."/>
            <person name="Kim S."/>
            <person name="Ryu S."/>
            <person name="Song J.Y."/>
            <person name="Lee S.K."/>
        </authorList>
    </citation>
    <scope>NUCLEOTIDE SEQUENCE [LARGE SCALE GENOMIC DNA]</scope>
    <source>
        <tissue evidence="1">Muscle</tissue>
    </source>
</reference>
<accession>A0A4Z2H680</accession>
<protein>
    <submittedName>
        <fullName evidence="1">Uncharacterized protein</fullName>
    </submittedName>
</protein>
<evidence type="ECO:0000313" key="1">
    <source>
        <dbReference type="EMBL" id="TNN61397.1"/>
    </source>
</evidence>
<name>A0A4Z2H680_9TELE</name>
<proteinExistence type="predicted"/>
<dbReference type="AlphaFoldDB" id="A0A4Z2H680"/>
<keyword evidence="2" id="KW-1185">Reference proteome</keyword>
<evidence type="ECO:0000313" key="2">
    <source>
        <dbReference type="Proteomes" id="UP000314294"/>
    </source>
</evidence>
<dbReference type="EMBL" id="SRLO01000316">
    <property type="protein sequence ID" value="TNN61397.1"/>
    <property type="molecule type" value="Genomic_DNA"/>
</dbReference>
<dbReference type="Proteomes" id="UP000314294">
    <property type="component" value="Unassembled WGS sequence"/>
</dbReference>
<comment type="caution">
    <text evidence="1">The sequence shown here is derived from an EMBL/GenBank/DDBJ whole genome shotgun (WGS) entry which is preliminary data.</text>
</comment>
<gene>
    <name evidence="1" type="ORF">EYF80_028414</name>
</gene>
<sequence>MQPWKFFLRKVPGLPGSGMPPKLSCDGKGSRERSIERVPLPFGVEVLRVGVHREVDLLVEALYVDRVPLLVVQQAAHGDGHAAAAGPQPAVVCRSTEGNVR</sequence>